<dbReference type="EMBL" id="MU853447">
    <property type="protein sequence ID" value="KAK4129939.1"/>
    <property type="molecule type" value="Genomic_DNA"/>
</dbReference>
<keyword evidence="2" id="KW-1133">Transmembrane helix</keyword>
<accession>A0AAN6ZA57</accession>
<keyword evidence="4" id="KW-1185">Reference proteome</keyword>
<evidence type="ECO:0000256" key="2">
    <source>
        <dbReference type="SAM" id="Phobius"/>
    </source>
</evidence>
<feature type="region of interest" description="Disordered" evidence="1">
    <location>
        <begin position="183"/>
        <end position="213"/>
    </location>
</feature>
<organism evidence="3 4">
    <name type="scientific">Trichocladium antarcticum</name>
    <dbReference type="NCBI Taxonomy" id="1450529"/>
    <lineage>
        <taxon>Eukaryota</taxon>
        <taxon>Fungi</taxon>
        <taxon>Dikarya</taxon>
        <taxon>Ascomycota</taxon>
        <taxon>Pezizomycotina</taxon>
        <taxon>Sordariomycetes</taxon>
        <taxon>Sordariomycetidae</taxon>
        <taxon>Sordariales</taxon>
        <taxon>Chaetomiaceae</taxon>
        <taxon>Trichocladium</taxon>
    </lineage>
</organism>
<feature type="region of interest" description="Disordered" evidence="1">
    <location>
        <begin position="280"/>
        <end position="313"/>
    </location>
</feature>
<evidence type="ECO:0000313" key="3">
    <source>
        <dbReference type="EMBL" id="KAK4129939.1"/>
    </source>
</evidence>
<name>A0AAN6ZA57_9PEZI</name>
<sequence>MLSVLVCWCQPTWFGGGTEPCWIGAVGKSHRGGKKGKPQTYIARKLRQRRQLARGNFILQTQTMTSPSALGLRCPNGGEFYVCQNNATEFVGCCDIDPCADGSGECLEPNLRAASFASDRYDDIAAQGCSSDKAGAQWYTCGRTEPPFLGCCAAGINPCAFGSCPPANIVPARLSSNDQDRGVFVAAGTPDRPSSTQSTAGTTTSPPTGTSTAALTISSGAVASPSALNDAHQDSAFKGLPDGAVVGIAIASTIAAIAILGFFVFGCPRLLYGRARRTITTDSNDEGGVPPDKRRSSKYDPVPRAGTTDSTYASAAVGKKIPKIDLS</sequence>
<proteinExistence type="predicted"/>
<protein>
    <submittedName>
        <fullName evidence="3">Uncharacterized protein</fullName>
    </submittedName>
</protein>
<evidence type="ECO:0000313" key="4">
    <source>
        <dbReference type="Proteomes" id="UP001304895"/>
    </source>
</evidence>
<dbReference type="AlphaFoldDB" id="A0AAN6ZA57"/>
<feature type="compositionally biased region" description="Low complexity" evidence="1">
    <location>
        <begin position="193"/>
        <end position="213"/>
    </location>
</feature>
<evidence type="ECO:0000256" key="1">
    <source>
        <dbReference type="SAM" id="MobiDB-lite"/>
    </source>
</evidence>
<keyword evidence="2" id="KW-0812">Transmembrane</keyword>
<reference evidence="3" key="2">
    <citation type="submission" date="2023-05" db="EMBL/GenBank/DDBJ databases">
        <authorList>
            <consortium name="Lawrence Berkeley National Laboratory"/>
            <person name="Steindorff A."/>
            <person name="Hensen N."/>
            <person name="Bonometti L."/>
            <person name="Westerberg I."/>
            <person name="Brannstrom I.O."/>
            <person name="Guillou S."/>
            <person name="Cros-Aarteil S."/>
            <person name="Calhoun S."/>
            <person name="Haridas S."/>
            <person name="Kuo A."/>
            <person name="Mondo S."/>
            <person name="Pangilinan J."/>
            <person name="Riley R."/>
            <person name="Labutti K."/>
            <person name="Andreopoulos B."/>
            <person name="Lipzen A."/>
            <person name="Chen C."/>
            <person name="Yanf M."/>
            <person name="Daum C."/>
            <person name="Ng V."/>
            <person name="Clum A."/>
            <person name="Ohm R."/>
            <person name="Martin F."/>
            <person name="Silar P."/>
            <person name="Natvig D."/>
            <person name="Lalanne C."/>
            <person name="Gautier V."/>
            <person name="Ament-Velasquez S.L."/>
            <person name="Kruys A."/>
            <person name="Hutchinson M.I."/>
            <person name="Powell A.J."/>
            <person name="Barry K."/>
            <person name="Miller A.N."/>
            <person name="Grigoriev I.V."/>
            <person name="Debuchy R."/>
            <person name="Gladieux P."/>
            <person name="Thoren M.H."/>
            <person name="Johannesson H."/>
        </authorList>
    </citation>
    <scope>NUCLEOTIDE SEQUENCE</scope>
    <source>
        <strain evidence="3">CBS 123565</strain>
    </source>
</reference>
<gene>
    <name evidence="3" type="ORF">BT67DRAFT_251676</name>
</gene>
<reference evidence="3" key="1">
    <citation type="journal article" date="2023" name="Mol. Phylogenet. Evol.">
        <title>Genome-scale phylogeny and comparative genomics of the fungal order Sordariales.</title>
        <authorList>
            <person name="Hensen N."/>
            <person name="Bonometti L."/>
            <person name="Westerberg I."/>
            <person name="Brannstrom I.O."/>
            <person name="Guillou S."/>
            <person name="Cros-Aarteil S."/>
            <person name="Calhoun S."/>
            <person name="Haridas S."/>
            <person name="Kuo A."/>
            <person name="Mondo S."/>
            <person name="Pangilinan J."/>
            <person name="Riley R."/>
            <person name="LaButti K."/>
            <person name="Andreopoulos B."/>
            <person name="Lipzen A."/>
            <person name="Chen C."/>
            <person name="Yan M."/>
            <person name="Daum C."/>
            <person name="Ng V."/>
            <person name="Clum A."/>
            <person name="Steindorff A."/>
            <person name="Ohm R.A."/>
            <person name="Martin F."/>
            <person name="Silar P."/>
            <person name="Natvig D.O."/>
            <person name="Lalanne C."/>
            <person name="Gautier V."/>
            <person name="Ament-Velasquez S.L."/>
            <person name="Kruys A."/>
            <person name="Hutchinson M.I."/>
            <person name="Powell A.J."/>
            <person name="Barry K."/>
            <person name="Miller A.N."/>
            <person name="Grigoriev I.V."/>
            <person name="Debuchy R."/>
            <person name="Gladieux P."/>
            <person name="Hiltunen Thoren M."/>
            <person name="Johannesson H."/>
        </authorList>
    </citation>
    <scope>NUCLEOTIDE SEQUENCE</scope>
    <source>
        <strain evidence="3">CBS 123565</strain>
    </source>
</reference>
<dbReference type="Proteomes" id="UP001304895">
    <property type="component" value="Unassembled WGS sequence"/>
</dbReference>
<comment type="caution">
    <text evidence="3">The sequence shown here is derived from an EMBL/GenBank/DDBJ whole genome shotgun (WGS) entry which is preliminary data.</text>
</comment>
<keyword evidence="2" id="KW-0472">Membrane</keyword>
<feature type="transmembrane region" description="Helical" evidence="2">
    <location>
        <begin position="244"/>
        <end position="267"/>
    </location>
</feature>